<evidence type="ECO:0000256" key="1">
    <source>
        <dbReference type="ARBA" id="ARBA00022729"/>
    </source>
</evidence>
<keyword evidence="4" id="KW-1185">Reference proteome</keyword>
<evidence type="ECO:0000313" key="3">
    <source>
        <dbReference type="EMBL" id="MFC3811611.1"/>
    </source>
</evidence>
<dbReference type="InterPro" id="IPR028994">
    <property type="entry name" value="Integrin_alpha_N"/>
</dbReference>
<dbReference type="Proteomes" id="UP001595616">
    <property type="component" value="Unassembled WGS sequence"/>
</dbReference>
<name>A0ABV7Z037_9BACT</name>
<proteinExistence type="predicted"/>
<dbReference type="SUPFAM" id="SSF69318">
    <property type="entry name" value="Integrin alpha N-terminal domain"/>
    <property type="match status" value="2"/>
</dbReference>
<dbReference type="InterPro" id="IPR027039">
    <property type="entry name" value="Crtac1"/>
</dbReference>
<evidence type="ECO:0000313" key="4">
    <source>
        <dbReference type="Proteomes" id="UP001595616"/>
    </source>
</evidence>
<dbReference type="InterPro" id="IPR013517">
    <property type="entry name" value="FG-GAP"/>
</dbReference>
<organism evidence="3 4">
    <name type="scientific">Lacihabitans lacunae</name>
    <dbReference type="NCBI Taxonomy" id="1028214"/>
    <lineage>
        <taxon>Bacteria</taxon>
        <taxon>Pseudomonadati</taxon>
        <taxon>Bacteroidota</taxon>
        <taxon>Cytophagia</taxon>
        <taxon>Cytophagales</taxon>
        <taxon>Leadbetterellaceae</taxon>
        <taxon>Lacihabitans</taxon>
    </lineage>
</organism>
<comment type="caution">
    <text evidence="3">The sequence shown here is derived from an EMBL/GenBank/DDBJ whole genome shotgun (WGS) entry which is preliminary data.</text>
</comment>
<dbReference type="PANTHER" id="PTHR16026:SF0">
    <property type="entry name" value="CARTILAGE ACIDIC PROTEIN 1"/>
    <property type="match status" value="1"/>
</dbReference>
<dbReference type="Pfam" id="PF07593">
    <property type="entry name" value="UnbV_ASPIC"/>
    <property type="match status" value="1"/>
</dbReference>
<sequence length="1114" mass="124639">MKKSIIGLCLFLVVVVWSCKKSQTNGMFELLPTNITGIDFENTVKNSEEFNIFNYRNFYNGGGVAIGDINNDGLSDVLLTSNMGSNKLFLNKGLDKSGNPTFEDISKKAGIEQTGKWNTGVVMVDINHDGWLDIYICNAGIDKWKNQDGNALFINNKNLNFTDKAAEYGLADKGYSTHAAFFDFDLDGDLDCYVLNNSFIPVNTLNYDNNRDMRAENWPVKDFLKGGGDKLYENKDGHFEDISKSAGIYGSLIGFGLGVTVGDVNNDNYPDIYISNDFFEKDYLYINQKNGTFSEELEKRISHTSLASMGADMADVNNDGLQEIYVTDMLPKDELRLKTTTSFDNHYVYKLKFEKGFYNQYMQNSLQLNNGDGTYSEIANYSGVAASDWSWGALLFDADNDSKNDIYVSNGIFHDVIDQDFIDFFANDINQKMVMSGQKEKFDNIIKQMPSRRIVNYFFHNDGNLKFSDKSEEFGFSEPSFSNGAAYGDLDNDGDLDLVVNNVNQQCFVYKNKSNEQVNKFDFLKIKLKGEGQNTFAIGSKILAYTSEGILTKQLHPSKGFQSSTEYTQTIGLGKGKVDSLVIFWPNNTVSSYKNVKPNTLLEYNIKDGKKVGILAKDDPKQHFFTNVDFSVFDKHTENEYEDFFNEKNIPQILSKEGPKAAIGDVNGDGKQDIFVCGAKNQAGQLYIQNAKGFIFQENEDFKKAAFFEDTAAEFFDADGDGDLDLIVGTGGNDTESSERMYINRLYFNDGKGNFIYNNQALPYNGMNTSCIATADYDLDGDIDLFIGNRSTPMIYGLNPPQYILQNNGKGFFKNVTAEVCLELNNIGMVRAATWADVDGDKKKELIMVGDWMSPKVYSFKNKKFTSIETGLENLSGFWGALQVADLDKDGDLDLVLGNIGENFALKASVENPLKLWVTDFDDNNQVDKILTKSVDGKDLPVFLKREMMEQFPILKAKSLKHEDYAQKSIEDLFDGNKIKKAQMSIVNTLKSVVAINDGKGNFAVKELPIDAQLSCINAISLTDVNLDGQIDILMAGNFTGFIPQFTRLDACRGLVMLNQGKGVFEVIKNAQSGFTTSGEVKDLENIRIGNKSYVISFSNNSKPQFFEMKIPLQ</sequence>
<accession>A0ABV7Z037</accession>
<dbReference type="RefSeq" id="WP_379838448.1">
    <property type="nucleotide sequence ID" value="NZ_JBHRYQ010000001.1"/>
</dbReference>
<dbReference type="Pfam" id="PF13517">
    <property type="entry name" value="FG-GAP_3"/>
    <property type="match status" value="5"/>
</dbReference>
<dbReference type="Gene3D" id="2.130.10.130">
    <property type="entry name" value="Integrin alpha, N-terminal"/>
    <property type="match status" value="4"/>
</dbReference>
<evidence type="ECO:0000259" key="2">
    <source>
        <dbReference type="Pfam" id="PF07593"/>
    </source>
</evidence>
<keyword evidence="1" id="KW-0732">Signal</keyword>
<dbReference type="EMBL" id="JBHRYQ010000001">
    <property type="protein sequence ID" value="MFC3811611.1"/>
    <property type="molecule type" value="Genomic_DNA"/>
</dbReference>
<dbReference type="InterPro" id="IPR011519">
    <property type="entry name" value="UnbV_ASPIC"/>
</dbReference>
<reference evidence="4" key="1">
    <citation type="journal article" date="2019" name="Int. J. Syst. Evol. Microbiol.">
        <title>The Global Catalogue of Microorganisms (GCM) 10K type strain sequencing project: providing services to taxonomists for standard genome sequencing and annotation.</title>
        <authorList>
            <consortium name="The Broad Institute Genomics Platform"/>
            <consortium name="The Broad Institute Genome Sequencing Center for Infectious Disease"/>
            <person name="Wu L."/>
            <person name="Ma J."/>
        </authorList>
    </citation>
    <scope>NUCLEOTIDE SEQUENCE [LARGE SCALE GENOMIC DNA]</scope>
    <source>
        <strain evidence="4">CECT 7956</strain>
    </source>
</reference>
<feature type="domain" description="ASPIC/UnbV" evidence="2">
    <location>
        <begin position="537"/>
        <end position="602"/>
    </location>
</feature>
<dbReference type="PANTHER" id="PTHR16026">
    <property type="entry name" value="CARTILAGE ACIDIC PROTEIN 1"/>
    <property type="match status" value="1"/>
</dbReference>
<gene>
    <name evidence="3" type="ORF">ACFOOI_13195</name>
</gene>
<protein>
    <submittedName>
        <fullName evidence="3">VCBS repeat-containing protein</fullName>
    </submittedName>
</protein>